<organism evidence="1 2">
    <name type="scientific">Synechococcus lacustris str. Tous</name>
    <dbReference type="NCBI Taxonomy" id="1910958"/>
    <lineage>
        <taxon>Bacteria</taxon>
        <taxon>Bacillati</taxon>
        <taxon>Cyanobacteriota</taxon>
        <taxon>Cyanophyceae</taxon>
        <taxon>Synechococcales</taxon>
        <taxon>Synechococcaceae</taxon>
        <taxon>Synechococcus</taxon>
    </lineage>
</organism>
<reference evidence="2" key="1">
    <citation type="submission" date="2018-03" db="EMBL/GenBank/DDBJ databases">
        <title>Ecological and genomic features of two cosmopolitan and abundant freshwater picocyanobacteria.</title>
        <authorList>
            <person name="Cabello-Yeves P.J."/>
            <person name="Picazo A."/>
            <person name="Camacho A."/>
            <person name="Callieri C."/>
            <person name="Rosselli R."/>
            <person name="Roda-Garcia J."/>
            <person name="Coutinho F.H."/>
            <person name="Rodriguez-Valera F."/>
        </authorList>
    </citation>
    <scope>NUCLEOTIDE SEQUENCE [LARGE SCALE GENOMIC DNA]</scope>
    <source>
        <strain evidence="2">Tous</strain>
    </source>
</reference>
<comment type="caution">
    <text evidence="1">The sequence shown here is derived from an EMBL/GenBank/DDBJ whole genome shotgun (WGS) entry which is preliminary data.</text>
</comment>
<dbReference type="AlphaFoldDB" id="A0A2P7EH01"/>
<keyword evidence="2" id="KW-1185">Reference proteome</keyword>
<sequence length="76" mass="8110">MSQSPTSNPLLNLGLQAAQRLVQEALAKFQGAPVDSNDLVTVQVTVSEPPAETVDLSERLAAISKRLSALQKLLIK</sequence>
<dbReference type="STRING" id="1910958.BTM30_04460"/>
<accession>A0A2P7EH01</accession>
<proteinExistence type="predicted"/>
<evidence type="ECO:0000313" key="1">
    <source>
        <dbReference type="EMBL" id="PSI02491.1"/>
    </source>
</evidence>
<name>A0A2P7EH01_9SYNE</name>
<gene>
    <name evidence="1" type="ORF">C7K08_02300</name>
</gene>
<protein>
    <submittedName>
        <fullName evidence="1">Uncharacterized protein</fullName>
    </submittedName>
</protein>
<dbReference type="Proteomes" id="UP000240206">
    <property type="component" value="Unassembled WGS sequence"/>
</dbReference>
<dbReference type="RefSeq" id="WP_106499037.1">
    <property type="nucleotide sequence ID" value="NZ_PXVC01000005.1"/>
</dbReference>
<dbReference type="EMBL" id="PXVC01000005">
    <property type="protein sequence ID" value="PSI02491.1"/>
    <property type="molecule type" value="Genomic_DNA"/>
</dbReference>
<evidence type="ECO:0000313" key="2">
    <source>
        <dbReference type="Proteomes" id="UP000240206"/>
    </source>
</evidence>